<dbReference type="Gene3D" id="3.40.720.10">
    <property type="entry name" value="Alkaline Phosphatase, subunit A"/>
    <property type="match status" value="1"/>
</dbReference>
<evidence type="ECO:0000256" key="6">
    <source>
        <dbReference type="ARBA" id="ARBA00022837"/>
    </source>
</evidence>
<comment type="similarity">
    <text evidence="2">Belongs to the sulfatase family.</text>
</comment>
<dbReference type="AlphaFoldDB" id="A0A6I6JMG9"/>
<dbReference type="InterPro" id="IPR035874">
    <property type="entry name" value="IDS"/>
</dbReference>
<comment type="cofactor">
    <cofactor evidence="1">
        <name>Ca(2+)</name>
        <dbReference type="ChEBI" id="CHEBI:29108"/>
    </cofactor>
</comment>
<dbReference type="Pfam" id="PF00884">
    <property type="entry name" value="Sulfatase"/>
    <property type="match status" value="1"/>
</dbReference>
<feature type="signal peptide" evidence="7">
    <location>
        <begin position="1"/>
        <end position="20"/>
    </location>
</feature>
<dbReference type="EMBL" id="CP046401">
    <property type="protein sequence ID" value="QGY44085.1"/>
    <property type="molecule type" value="Genomic_DNA"/>
</dbReference>
<reference evidence="9 10" key="1">
    <citation type="submission" date="2019-11" db="EMBL/GenBank/DDBJ databases">
        <authorList>
            <person name="Zheng R.K."/>
            <person name="Sun C.M."/>
        </authorList>
    </citation>
    <scope>NUCLEOTIDE SEQUENCE [LARGE SCALE GENOMIC DNA]</scope>
    <source>
        <strain evidence="9 10">WC007</strain>
    </source>
</reference>
<dbReference type="PROSITE" id="PS00149">
    <property type="entry name" value="SULFATASE_2"/>
    <property type="match status" value="1"/>
</dbReference>
<evidence type="ECO:0000256" key="7">
    <source>
        <dbReference type="SAM" id="SignalP"/>
    </source>
</evidence>
<dbReference type="InterPro" id="IPR000917">
    <property type="entry name" value="Sulfatase_N"/>
</dbReference>
<keyword evidence="6" id="KW-0106">Calcium</keyword>
<dbReference type="Proteomes" id="UP000428260">
    <property type="component" value="Chromosome"/>
</dbReference>
<organism evidence="9 10">
    <name type="scientific">Maribellus comscasis</name>
    <dbReference type="NCBI Taxonomy" id="2681766"/>
    <lineage>
        <taxon>Bacteria</taxon>
        <taxon>Pseudomonadati</taxon>
        <taxon>Bacteroidota</taxon>
        <taxon>Bacteroidia</taxon>
        <taxon>Marinilabiliales</taxon>
        <taxon>Prolixibacteraceae</taxon>
        <taxon>Maribellus</taxon>
    </lineage>
</organism>
<feature type="chain" id="PRO_5026150143" evidence="7">
    <location>
        <begin position="21"/>
        <end position="495"/>
    </location>
</feature>
<evidence type="ECO:0000259" key="8">
    <source>
        <dbReference type="Pfam" id="PF00884"/>
    </source>
</evidence>
<dbReference type="KEGG" id="mcos:GM418_10580"/>
<evidence type="ECO:0000256" key="3">
    <source>
        <dbReference type="ARBA" id="ARBA00022723"/>
    </source>
</evidence>
<evidence type="ECO:0000256" key="1">
    <source>
        <dbReference type="ARBA" id="ARBA00001913"/>
    </source>
</evidence>
<dbReference type="SUPFAM" id="SSF53649">
    <property type="entry name" value="Alkaline phosphatase-like"/>
    <property type="match status" value="1"/>
</dbReference>
<dbReference type="RefSeq" id="WP_158865852.1">
    <property type="nucleotide sequence ID" value="NZ_CP046401.1"/>
</dbReference>
<evidence type="ECO:0000313" key="10">
    <source>
        <dbReference type="Proteomes" id="UP000428260"/>
    </source>
</evidence>
<dbReference type="InterPro" id="IPR017850">
    <property type="entry name" value="Alkaline_phosphatase_core_sf"/>
</dbReference>
<gene>
    <name evidence="9" type="ORF">GM418_10580</name>
</gene>
<dbReference type="PANTHER" id="PTHR45953">
    <property type="entry name" value="IDURONATE 2-SULFATASE"/>
    <property type="match status" value="1"/>
</dbReference>
<dbReference type="PANTHER" id="PTHR45953:SF1">
    <property type="entry name" value="IDURONATE 2-SULFATASE"/>
    <property type="match status" value="1"/>
</dbReference>
<evidence type="ECO:0000256" key="5">
    <source>
        <dbReference type="ARBA" id="ARBA00022801"/>
    </source>
</evidence>
<dbReference type="InterPro" id="IPR024607">
    <property type="entry name" value="Sulfatase_CS"/>
</dbReference>
<proteinExistence type="inferred from homology"/>
<name>A0A6I6JMG9_9BACT</name>
<keyword evidence="5 9" id="KW-0378">Hydrolase</keyword>
<accession>A0A6I6JMG9</accession>
<keyword evidence="10" id="KW-1185">Reference proteome</keyword>
<keyword evidence="3" id="KW-0479">Metal-binding</keyword>
<dbReference type="GO" id="GO:0016740">
    <property type="term" value="F:transferase activity"/>
    <property type="evidence" value="ECO:0007669"/>
    <property type="project" value="UniProtKB-KW"/>
</dbReference>
<dbReference type="GO" id="GO:0046872">
    <property type="term" value="F:metal ion binding"/>
    <property type="evidence" value="ECO:0007669"/>
    <property type="project" value="UniProtKB-KW"/>
</dbReference>
<evidence type="ECO:0000313" key="9">
    <source>
        <dbReference type="EMBL" id="QGY44085.1"/>
    </source>
</evidence>
<keyword evidence="4 7" id="KW-0732">Signal</keyword>
<dbReference type="GO" id="GO:0004423">
    <property type="term" value="F:iduronate-2-sulfatase activity"/>
    <property type="evidence" value="ECO:0007669"/>
    <property type="project" value="InterPro"/>
</dbReference>
<sequence length="495" mass="55308">MKKIIISLIVLLGVSFTSVAQQEKMNVLFIASDDMSSDLNAFGNPDVYTPNFDRLAERGVVFNNAYNQAPLCAPSRASLMTGYLPDKTGVYDLYPTFRDALPDAVTIAQMFKNNGYYTCRIGKIFHQGVPSGIGQPGHDDPASWTTTYNPIGKDKTDEYKLVADAPMLGTYLAMDCNDDELTDAISANVAISILRERTGNATASAYGGYMQGRVNPQPFFMAVGFYRPHIPYMAPRKYFDLYPLEKIKLRENPENDWDNKPHAAAWTLPLNGGATEEQQKKAIQAYYACISFVDAQIGKLLDGLEEFGLLDNTIIVFWSDHGYNLGEHGQWQKQTLFEKSSKQPLLISVPGMPKGTATDAIVQMVDIYPTLADISGFDAPSDLAGHSLVPLIKEPDANWDYPAFTLQARTVNPRPREGGSKYSFNPRVGSDNPTIFGRSVRIKRYRYTEWDEGRLGAELYDYEKDPKEFKNLADNPDYQDIKKKLAEILHANFGN</sequence>
<dbReference type="PROSITE" id="PS00523">
    <property type="entry name" value="SULFATASE_1"/>
    <property type="match status" value="1"/>
</dbReference>
<feature type="domain" description="Sulfatase N-terminal" evidence="8">
    <location>
        <begin position="26"/>
        <end position="376"/>
    </location>
</feature>
<dbReference type="CDD" id="cd16030">
    <property type="entry name" value="iduronate-2-sulfatase"/>
    <property type="match status" value="1"/>
</dbReference>
<keyword evidence="9" id="KW-0808">Transferase</keyword>
<evidence type="ECO:0000256" key="4">
    <source>
        <dbReference type="ARBA" id="ARBA00022729"/>
    </source>
</evidence>
<evidence type="ECO:0000256" key="2">
    <source>
        <dbReference type="ARBA" id="ARBA00008779"/>
    </source>
</evidence>
<protein>
    <submittedName>
        <fullName evidence="9">Sulfatase-like hydrolase/transferase</fullName>
    </submittedName>
</protein>
<dbReference type="GO" id="GO:0005737">
    <property type="term" value="C:cytoplasm"/>
    <property type="evidence" value="ECO:0007669"/>
    <property type="project" value="TreeGrafter"/>
</dbReference>